<comment type="caution">
    <text evidence="3">The sequence shown here is derived from an EMBL/GenBank/DDBJ whole genome shotgun (WGS) entry which is preliminary data.</text>
</comment>
<comment type="similarity">
    <text evidence="1">To bacterial alkanal monooxygenase alpha and beta chains.</text>
</comment>
<name>A0A2T3W9F2_9DEIO</name>
<keyword evidence="4" id="KW-1185">Reference proteome</keyword>
<gene>
    <name evidence="3" type="ORF">C8263_07000</name>
</gene>
<dbReference type="InterPro" id="IPR036661">
    <property type="entry name" value="Luciferase-like_sf"/>
</dbReference>
<accession>A0A2T3W9F2</accession>
<dbReference type="PANTHER" id="PTHR30137">
    <property type="entry name" value="LUCIFERASE-LIKE MONOOXYGENASE"/>
    <property type="match status" value="1"/>
</dbReference>
<dbReference type="EMBL" id="PYSV01000005">
    <property type="protein sequence ID" value="PTA68538.1"/>
    <property type="molecule type" value="Genomic_DNA"/>
</dbReference>
<dbReference type="OrthoDB" id="9780518at2"/>
<dbReference type="NCBIfam" id="TIGR03558">
    <property type="entry name" value="oxido_grp_1"/>
    <property type="match status" value="1"/>
</dbReference>
<feature type="domain" description="Luciferase-like" evidence="2">
    <location>
        <begin position="7"/>
        <end position="268"/>
    </location>
</feature>
<organism evidence="3 4">
    <name type="scientific">Deinococcus arcticus</name>
    <dbReference type="NCBI Taxonomy" id="2136176"/>
    <lineage>
        <taxon>Bacteria</taxon>
        <taxon>Thermotogati</taxon>
        <taxon>Deinococcota</taxon>
        <taxon>Deinococci</taxon>
        <taxon>Deinococcales</taxon>
        <taxon>Deinococcaceae</taxon>
        <taxon>Deinococcus</taxon>
    </lineage>
</organism>
<dbReference type="Pfam" id="PF00296">
    <property type="entry name" value="Bac_luciferase"/>
    <property type="match status" value="1"/>
</dbReference>
<dbReference type="InterPro" id="IPR019949">
    <property type="entry name" value="CmoO-like"/>
</dbReference>
<dbReference type="GO" id="GO:0005829">
    <property type="term" value="C:cytosol"/>
    <property type="evidence" value="ECO:0007669"/>
    <property type="project" value="TreeGrafter"/>
</dbReference>
<reference evidence="3 4" key="1">
    <citation type="submission" date="2018-03" db="EMBL/GenBank/DDBJ databases">
        <title>Draft genome of Deinococcus sp. OD32.</title>
        <authorList>
            <person name="Wang X.-P."/>
            <person name="Du Z.-J."/>
        </authorList>
    </citation>
    <scope>NUCLEOTIDE SEQUENCE [LARGE SCALE GENOMIC DNA]</scope>
    <source>
        <strain evidence="3 4">OD32</strain>
    </source>
</reference>
<protein>
    <submittedName>
        <fullName evidence="3">LLM class flavin-dependent oxidoreductase</fullName>
    </submittedName>
</protein>
<dbReference type="SUPFAM" id="SSF51679">
    <property type="entry name" value="Bacterial luciferase-like"/>
    <property type="match status" value="1"/>
</dbReference>
<evidence type="ECO:0000256" key="1">
    <source>
        <dbReference type="ARBA" id="ARBA00007789"/>
    </source>
</evidence>
<dbReference type="InterPro" id="IPR011251">
    <property type="entry name" value="Luciferase-like_dom"/>
</dbReference>
<proteinExistence type="predicted"/>
<evidence type="ECO:0000259" key="2">
    <source>
        <dbReference type="Pfam" id="PF00296"/>
    </source>
</evidence>
<dbReference type="RefSeq" id="WP_107137412.1">
    <property type="nucleotide sequence ID" value="NZ_PYSV01000005.1"/>
</dbReference>
<dbReference type="GO" id="GO:0016705">
    <property type="term" value="F:oxidoreductase activity, acting on paired donors, with incorporation or reduction of molecular oxygen"/>
    <property type="evidence" value="ECO:0007669"/>
    <property type="project" value="InterPro"/>
</dbReference>
<dbReference type="AlphaFoldDB" id="A0A2T3W9F2"/>
<dbReference type="InterPro" id="IPR050766">
    <property type="entry name" value="Bact_Lucif_Oxidored"/>
</dbReference>
<dbReference type="Proteomes" id="UP000240317">
    <property type="component" value="Unassembled WGS sequence"/>
</dbReference>
<evidence type="ECO:0000313" key="3">
    <source>
        <dbReference type="EMBL" id="PTA68538.1"/>
    </source>
</evidence>
<dbReference type="Gene3D" id="3.20.20.30">
    <property type="entry name" value="Luciferase-like domain"/>
    <property type="match status" value="2"/>
</dbReference>
<sequence length="319" mass="32501">MTLQLSVLDPVPLSAGQTPREALRGALELAAAAEAAGYRRIWYAEHHLPGASACPAPAVLVSAVAAQTSRLRVGAGGVALRHHAPWHVAETFATLDALYPGRIDLGIAGGVGADEATAARLEGRAAPLPERLQELDGALRTLGAGVEGWLLGSSERSAAQAARLGWHYGSGNVVGTPEPLAAYRAAHSGARHPGPRVALAVAVVCAETAAQALQLAGSHRAYLAGQGLAPGGQPVPPPSPQAALPGVLDAYPRLVVGDPGTVRAALSALARRYGADELVLLTITHCPAARRRSYELVAQALAAQPVPLPAPAPQPGGYA</sequence>
<evidence type="ECO:0000313" key="4">
    <source>
        <dbReference type="Proteomes" id="UP000240317"/>
    </source>
</evidence>
<dbReference type="PANTHER" id="PTHR30137:SF6">
    <property type="entry name" value="LUCIFERASE-LIKE MONOOXYGENASE"/>
    <property type="match status" value="1"/>
</dbReference>